<proteinExistence type="inferred from homology"/>
<protein>
    <recommendedName>
        <fullName evidence="2">LYR motif-containing protein 9</fullName>
    </recommendedName>
</protein>
<sequence length="84" mass="9908">MVVTSTVLLKNSPKSLYKYLLRECQKLPKGADEFYKHSVKQSFKQHVAELDPERIQQIMEKALLDAKWIMQKYKKEPSPYPPKI</sequence>
<dbReference type="AlphaFoldDB" id="A0ABD2W498"/>
<dbReference type="InterPro" id="IPR045291">
    <property type="entry name" value="Complex1_LYR_LYRM9"/>
</dbReference>
<dbReference type="PANTHER" id="PTHR47061">
    <property type="entry name" value="LYR MOTIF-CONTAINING PROTEIN 9"/>
    <property type="match status" value="1"/>
</dbReference>
<comment type="similarity">
    <text evidence="1">Belongs to the complex I LYR family. LYRM9 subfamily.</text>
</comment>
<dbReference type="PANTHER" id="PTHR47061:SF1">
    <property type="entry name" value="LYR MOTIF-CONTAINING PROTEIN 9"/>
    <property type="match status" value="1"/>
</dbReference>
<evidence type="ECO:0000313" key="5">
    <source>
        <dbReference type="Proteomes" id="UP001627154"/>
    </source>
</evidence>
<comment type="caution">
    <text evidence="4">The sequence shown here is derived from an EMBL/GenBank/DDBJ whole genome shotgun (WGS) entry which is preliminary data.</text>
</comment>
<organism evidence="4 5">
    <name type="scientific">Trichogramma kaykai</name>
    <dbReference type="NCBI Taxonomy" id="54128"/>
    <lineage>
        <taxon>Eukaryota</taxon>
        <taxon>Metazoa</taxon>
        <taxon>Ecdysozoa</taxon>
        <taxon>Arthropoda</taxon>
        <taxon>Hexapoda</taxon>
        <taxon>Insecta</taxon>
        <taxon>Pterygota</taxon>
        <taxon>Neoptera</taxon>
        <taxon>Endopterygota</taxon>
        <taxon>Hymenoptera</taxon>
        <taxon>Apocrita</taxon>
        <taxon>Proctotrupomorpha</taxon>
        <taxon>Chalcidoidea</taxon>
        <taxon>Trichogrammatidae</taxon>
        <taxon>Trichogramma</taxon>
    </lineage>
</organism>
<dbReference type="Proteomes" id="UP001627154">
    <property type="component" value="Unassembled WGS sequence"/>
</dbReference>
<evidence type="ECO:0000259" key="3">
    <source>
        <dbReference type="Pfam" id="PF05347"/>
    </source>
</evidence>
<name>A0ABD2W498_9HYME</name>
<keyword evidence="5" id="KW-1185">Reference proteome</keyword>
<evidence type="ECO:0000256" key="1">
    <source>
        <dbReference type="ARBA" id="ARBA00025757"/>
    </source>
</evidence>
<dbReference type="EMBL" id="JBJJXI010000136">
    <property type="protein sequence ID" value="KAL3387722.1"/>
    <property type="molecule type" value="Genomic_DNA"/>
</dbReference>
<dbReference type="CDD" id="cd20269">
    <property type="entry name" value="Complex1_LYR_LYRM9"/>
    <property type="match status" value="1"/>
</dbReference>
<dbReference type="Pfam" id="PF05347">
    <property type="entry name" value="Complex1_LYR"/>
    <property type="match status" value="1"/>
</dbReference>
<dbReference type="InterPro" id="IPR052151">
    <property type="entry name" value="Complex_I_LYR"/>
</dbReference>
<accession>A0ABD2W498</accession>
<evidence type="ECO:0000256" key="2">
    <source>
        <dbReference type="ARBA" id="ARBA00026234"/>
    </source>
</evidence>
<feature type="domain" description="Complex 1 LYR protein" evidence="3">
    <location>
        <begin position="14"/>
        <end position="64"/>
    </location>
</feature>
<gene>
    <name evidence="4" type="ORF">TKK_016837</name>
</gene>
<evidence type="ECO:0000313" key="4">
    <source>
        <dbReference type="EMBL" id="KAL3387722.1"/>
    </source>
</evidence>
<dbReference type="InterPro" id="IPR008011">
    <property type="entry name" value="Complex1_LYR_dom"/>
</dbReference>
<reference evidence="4 5" key="1">
    <citation type="journal article" date="2024" name="bioRxiv">
        <title>A reference genome for Trichogramma kaykai: A tiny desert-dwelling parasitoid wasp with competing sex-ratio distorters.</title>
        <authorList>
            <person name="Culotta J."/>
            <person name="Lindsey A.R."/>
        </authorList>
    </citation>
    <scope>NUCLEOTIDE SEQUENCE [LARGE SCALE GENOMIC DNA]</scope>
    <source>
        <strain evidence="4 5">KSX58</strain>
    </source>
</reference>